<dbReference type="AlphaFoldDB" id="A0A1C7P230"/>
<dbReference type="EMBL" id="LGLV01000007">
    <property type="protein sequence ID" value="OBZ95287.1"/>
    <property type="molecule type" value="Genomic_DNA"/>
</dbReference>
<proteinExistence type="predicted"/>
<name>A0A1C7P230_9HYPH</name>
<organism evidence="1 2">
    <name type="scientific">Pararhizobium polonicum</name>
    <dbReference type="NCBI Taxonomy" id="1612624"/>
    <lineage>
        <taxon>Bacteria</taxon>
        <taxon>Pseudomonadati</taxon>
        <taxon>Pseudomonadota</taxon>
        <taxon>Alphaproteobacteria</taxon>
        <taxon>Hyphomicrobiales</taxon>
        <taxon>Rhizobiaceae</taxon>
        <taxon>Rhizobium/Agrobacterium group</taxon>
        <taxon>Pararhizobium</taxon>
    </lineage>
</organism>
<dbReference type="Proteomes" id="UP000093111">
    <property type="component" value="Unassembled WGS sequence"/>
</dbReference>
<evidence type="ECO:0000313" key="1">
    <source>
        <dbReference type="EMBL" id="OBZ95287.1"/>
    </source>
</evidence>
<comment type="caution">
    <text evidence="1">The sequence shown here is derived from an EMBL/GenBank/DDBJ whole genome shotgun (WGS) entry which is preliminary data.</text>
</comment>
<gene>
    <name evidence="1" type="ORF">ADU59_11915</name>
</gene>
<dbReference type="STRING" id="1612624.ADU59_11915"/>
<dbReference type="OrthoDB" id="8371759at2"/>
<protein>
    <submittedName>
        <fullName evidence="1">Uncharacterized protein</fullName>
    </submittedName>
</protein>
<dbReference type="RefSeq" id="WP_068954338.1">
    <property type="nucleotide sequence ID" value="NZ_LGLV01000007.1"/>
</dbReference>
<evidence type="ECO:0000313" key="2">
    <source>
        <dbReference type="Proteomes" id="UP000093111"/>
    </source>
</evidence>
<dbReference type="PATRIC" id="fig|1612624.7.peg.4269"/>
<keyword evidence="2" id="KW-1185">Reference proteome</keyword>
<reference evidence="1 2" key="1">
    <citation type="journal article" date="2016" name="Syst. Appl. Microbiol.">
        <title>Pararhizobium polonicum sp. nov. isolated from tumors on stone fruit rootstocks.</title>
        <authorList>
            <person name="Pulawska J."/>
            <person name="Kuzmanovic N."/>
            <person name="Willems A."/>
            <person name="Pothier J.F."/>
        </authorList>
    </citation>
    <scope>NUCLEOTIDE SEQUENCE [LARGE SCALE GENOMIC DNA]</scope>
    <source>
        <strain evidence="1 2">F5.1</strain>
    </source>
</reference>
<accession>A0A1C7P230</accession>
<sequence length="69" mass="7656">MTDDELVALYKAGKFKEALTAAIGENGKSKSTPTRLVMDKQAGKLRCYRGNKRVEKDAQGEWQLVKLLG</sequence>